<dbReference type="Pfam" id="PF20332">
    <property type="entry name" value="DUF6627"/>
    <property type="match status" value="1"/>
</dbReference>
<accession>A0A2N5Y6S7</accession>
<dbReference type="NCBIfam" id="NF033919">
    <property type="entry name" value="PA2779_fam"/>
    <property type="match status" value="1"/>
</dbReference>
<dbReference type="RefSeq" id="WP_101519727.1">
    <property type="nucleotide sequence ID" value="NZ_PKLZ01000001.1"/>
</dbReference>
<keyword evidence="2" id="KW-0732">Signal</keyword>
<dbReference type="OrthoDB" id="5739095at2"/>
<dbReference type="EMBL" id="PKLZ01000001">
    <property type="protein sequence ID" value="PLW84091.1"/>
    <property type="molecule type" value="Genomic_DNA"/>
</dbReference>
<gene>
    <name evidence="3" type="ORF">CWI75_01705</name>
</gene>
<dbReference type="AlphaFoldDB" id="A0A2N5Y6S7"/>
<name>A0A2N5Y6S7_9GAMM</name>
<organism evidence="3 4">
    <name type="scientific">Kineobactrum sediminis</name>
    <dbReference type="NCBI Taxonomy" id="1905677"/>
    <lineage>
        <taxon>Bacteria</taxon>
        <taxon>Pseudomonadati</taxon>
        <taxon>Pseudomonadota</taxon>
        <taxon>Gammaproteobacteria</taxon>
        <taxon>Cellvibrionales</taxon>
        <taxon>Halieaceae</taxon>
        <taxon>Kineobactrum</taxon>
    </lineage>
</organism>
<dbReference type="Proteomes" id="UP000234845">
    <property type="component" value="Unassembled WGS sequence"/>
</dbReference>
<protein>
    <recommendedName>
        <fullName evidence="5">PA2779 family protein</fullName>
    </recommendedName>
</protein>
<feature type="chain" id="PRO_5014911435" description="PA2779 family protein" evidence="2">
    <location>
        <begin position="27"/>
        <end position="123"/>
    </location>
</feature>
<keyword evidence="1" id="KW-0472">Membrane</keyword>
<reference evidence="4" key="1">
    <citation type="submission" date="2017-11" db="EMBL/GenBank/DDBJ databases">
        <title>The draft genome sequence of Chromatocurvus sp. F02.</title>
        <authorList>
            <person name="Du Z.-J."/>
            <person name="Chang Y.-Q."/>
        </authorList>
    </citation>
    <scope>NUCLEOTIDE SEQUENCE [LARGE SCALE GENOMIC DNA]</scope>
    <source>
        <strain evidence="4">F02</strain>
    </source>
</reference>
<keyword evidence="1" id="KW-1133">Transmembrane helix</keyword>
<evidence type="ECO:0008006" key="5">
    <source>
        <dbReference type="Google" id="ProtNLM"/>
    </source>
</evidence>
<sequence length="123" mass="13082">MFTSRVLIFLQVLVFTIVSTVGTAHAAVISNSDHFVQTERQQQLAKVESLFARDVVQQQLVTLGVSPADAMARAAALSPAELTMLAQHMDELPAGGILGVLGVVLVVLIVLELLDVTNVFSGL</sequence>
<keyword evidence="4" id="KW-1185">Reference proteome</keyword>
<evidence type="ECO:0000313" key="3">
    <source>
        <dbReference type="EMBL" id="PLW84091.1"/>
    </source>
</evidence>
<keyword evidence="1" id="KW-0812">Transmembrane</keyword>
<proteinExistence type="predicted"/>
<dbReference type="InterPro" id="IPR046735">
    <property type="entry name" value="PA2779-like"/>
</dbReference>
<evidence type="ECO:0000313" key="4">
    <source>
        <dbReference type="Proteomes" id="UP000234845"/>
    </source>
</evidence>
<feature type="signal peptide" evidence="2">
    <location>
        <begin position="1"/>
        <end position="26"/>
    </location>
</feature>
<feature type="transmembrane region" description="Helical" evidence="1">
    <location>
        <begin position="92"/>
        <end position="114"/>
    </location>
</feature>
<evidence type="ECO:0000256" key="2">
    <source>
        <dbReference type="SAM" id="SignalP"/>
    </source>
</evidence>
<comment type="caution">
    <text evidence="3">The sequence shown here is derived from an EMBL/GenBank/DDBJ whole genome shotgun (WGS) entry which is preliminary data.</text>
</comment>
<evidence type="ECO:0000256" key="1">
    <source>
        <dbReference type="SAM" id="Phobius"/>
    </source>
</evidence>